<dbReference type="InterPro" id="IPR000792">
    <property type="entry name" value="Tscrpt_reg_LuxR_C"/>
</dbReference>
<dbReference type="EMBL" id="JBHMEI010000013">
    <property type="protein sequence ID" value="MFB9203310.1"/>
    <property type="molecule type" value="Genomic_DNA"/>
</dbReference>
<dbReference type="InterPro" id="IPR041664">
    <property type="entry name" value="AAA_16"/>
</dbReference>
<accession>A0ABV5IFI9</accession>
<dbReference type="Gene3D" id="1.10.10.10">
    <property type="entry name" value="Winged helix-like DNA-binding domain superfamily/Winged helix DNA-binding domain"/>
    <property type="match status" value="1"/>
</dbReference>
<keyword evidence="6" id="KW-1185">Reference proteome</keyword>
<feature type="region of interest" description="Disordered" evidence="3">
    <location>
        <begin position="87"/>
        <end position="128"/>
    </location>
</feature>
<dbReference type="SUPFAM" id="SSF48452">
    <property type="entry name" value="TPR-like"/>
    <property type="match status" value="1"/>
</dbReference>
<dbReference type="Gene3D" id="1.25.40.10">
    <property type="entry name" value="Tetratricopeptide repeat domain"/>
    <property type="match status" value="1"/>
</dbReference>
<evidence type="ECO:0000256" key="1">
    <source>
        <dbReference type="ARBA" id="ARBA00022741"/>
    </source>
</evidence>
<dbReference type="InterPro" id="IPR016032">
    <property type="entry name" value="Sig_transdc_resp-reg_C-effctor"/>
</dbReference>
<evidence type="ECO:0000313" key="5">
    <source>
        <dbReference type="EMBL" id="MFB9203310.1"/>
    </source>
</evidence>
<evidence type="ECO:0000256" key="2">
    <source>
        <dbReference type="ARBA" id="ARBA00022840"/>
    </source>
</evidence>
<evidence type="ECO:0000313" key="6">
    <source>
        <dbReference type="Proteomes" id="UP001589647"/>
    </source>
</evidence>
<dbReference type="PROSITE" id="PS50043">
    <property type="entry name" value="HTH_LUXR_2"/>
    <property type="match status" value="1"/>
</dbReference>
<dbReference type="PRINTS" id="PR00038">
    <property type="entry name" value="HTHLUXR"/>
</dbReference>
<name>A0ABV5IFI9_9ACTN</name>
<dbReference type="InterPro" id="IPR011990">
    <property type="entry name" value="TPR-like_helical_dom_sf"/>
</dbReference>
<evidence type="ECO:0000259" key="4">
    <source>
        <dbReference type="PROSITE" id="PS50043"/>
    </source>
</evidence>
<keyword evidence="2" id="KW-0067">ATP-binding</keyword>
<dbReference type="InterPro" id="IPR027417">
    <property type="entry name" value="P-loop_NTPase"/>
</dbReference>
<gene>
    <name evidence="5" type="ORF">ACFFV7_19070</name>
</gene>
<dbReference type="RefSeq" id="WP_189646397.1">
    <property type="nucleotide sequence ID" value="NZ_BMRC01000002.1"/>
</dbReference>
<reference evidence="5 6" key="1">
    <citation type="submission" date="2024-09" db="EMBL/GenBank/DDBJ databases">
        <authorList>
            <person name="Sun Q."/>
            <person name="Mori K."/>
        </authorList>
    </citation>
    <scope>NUCLEOTIDE SEQUENCE [LARGE SCALE GENOMIC DNA]</scope>
    <source>
        <strain evidence="5 6">CCM 3426</strain>
    </source>
</reference>
<dbReference type="Pfam" id="PF13191">
    <property type="entry name" value="AAA_16"/>
    <property type="match status" value="1"/>
</dbReference>
<proteinExistence type="predicted"/>
<dbReference type="CDD" id="cd06170">
    <property type="entry name" value="LuxR_C_like"/>
    <property type="match status" value="1"/>
</dbReference>
<dbReference type="InterPro" id="IPR036388">
    <property type="entry name" value="WH-like_DNA-bd_sf"/>
</dbReference>
<organism evidence="5 6">
    <name type="scientific">Nonomuraea spiralis</name>
    <dbReference type="NCBI Taxonomy" id="46182"/>
    <lineage>
        <taxon>Bacteria</taxon>
        <taxon>Bacillati</taxon>
        <taxon>Actinomycetota</taxon>
        <taxon>Actinomycetes</taxon>
        <taxon>Streptosporangiales</taxon>
        <taxon>Streptosporangiaceae</taxon>
        <taxon>Nonomuraea</taxon>
    </lineage>
</organism>
<dbReference type="PANTHER" id="PTHR16305">
    <property type="entry name" value="TESTICULAR SOLUBLE ADENYLYL CYCLASE"/>
    <property type="match status" value="1"/>
</dbReference>
<protein>
    <submittedName>
        <fullName evidence="5">AAA family ATPase</fullName>
    </submittedName>
</protein>
<feature type="domain" description="HTH luxR-type" evidence="4">
    <location>
        <begin position="883"/>
        <end position="948"/>
    </location>
</feature>
<dbReference type="SUPFAM" id="SSF46894">
    <property type="entry name" value="C-terminal effector domain of the bipartite response regulators"/>
    <property type="match status" value="1"/>
</dbReference>
<dbReference type="PANTHER" id="PTHR16305:SF35">
    <property type="entry name" value="TRANSCRIPTIONAL ACTIVATOR DOMAIN"/>
    <property type="match status" value="1"/>
</dbReference>
<dbReference type="PROSITE" id="PS00622">
    <property type="entry name" value="HTH_LUXR_1"/>
    <property type="match status" value="1"/>
</dbReference>
<dbReference type="SMART" id="SM00421">
    <property type="entry name" value="HTH_LUXR"/>
    <property type="match status" value="1"/>
</dbReference>
<feature type="compositionally biased region" description="Low complexity" evidence="3">
    <location>
        <begin position="105"/>
        <end position="115"/>
    </location>
</feature>
<comment type="caution">
    <text evidence="5">The sequence shown here is derived from an EMBL/GenBank/DDBJ whole genome shotgun (WGS) entry which is preliminary data.</text>
</comment>
<dbReference type="Proteomes" id="UP001589647">
    <property type="component" value="Unassembled WGS sequence"/>
</dbReference>
<feature type="compositionally biased region" description="Gly residues" evidence="3">
    <location>
        <begin position="116"/>
        <end position="125"/>
    </location>
</feature>
<dbReference type="SUPFAM" id="SSF52540">
    <property type="entry name" value="P-loop containing nucleoside triphosphate hydrolases"/>
    <property type="match status" value="1"/>
</dbReference>
<keyword evidence="1" id="KW-0547">Nucleotide-binding</keyword>
<dbReference type="Pfam" id="PF00196">
    <property type="entry name" value="GerE"/>
    <property type="match status" value="1"/>
</dbReference>
<evidence type="ECO:0000256" key="3">
    <source>
        <dbReference type="SAM" id="MobiDB-lite"/>
    </source>
</evidence>
<sequence>MSSGQPLLHRDVETEAIREALSRVRAGGPSVLLIQGSRGMGKTTLLNAALAARVETGALLLMARGHPTERDHPFGVVRRLFEPLMSAGRAPPTVPPGAGPGGAAAGPDLGSDLGSDLGGGLGGGLDRGRPVTPDLLHGLYRATRSFTGDRPLIIAVDDVHHTDPQSSQWCSYIARRLDGLPIAMVLTTADTGGPDDLARDLAALPYTRLLRPAPLCATCAGLLMESVLGTEEPVGEEIALACHRLTQGNPLLLRELAGRLARSGVRPVSAELPRVLEIGALALTETALGWLSGSGSGVDAAGVDLLRSLAIVAPEDGMEVASMIAGHGQDTARAAGETLRRAGLVTGTPPDRFAHPRIQQAVLAGMDPGERDRLHRRTASLLYRLGAPLRRSARHLMSAGPTGDPLTVTVLREAAGEAAAKHSWEDATGYLHRALAETDDPDTVLEVTAELGAVEKHRDLPACLRHLRTVYGRVRLAPHALMSLAPFADILVTANSAEAAEVFAGAAETAAATPSLAGTDLLLVFAAQALLWGRSAGRLGLRQLGRSLGTLVSPAAREFLSVLALATGARGRSMSRMLAQTRRCLDGQGAVPVAAVLPLVWGDRLDEASYWAERLVSETRDAGSGTGLALALLTRAEVRYQLGSLEAGLADAEAAVASSRECQAEGFHVAAAACAARVLVEFGDLEAAESALKSVAPYGDWHPMISGQALDALGRVRLAQGRPRDGLLTLLECGRRLTAAGITNPACVPWGTNSILAYVLSGERSAARMVAERELELARAWGAPTVVARALSAGSIAHEGEVRLDMLHEAVALLANRGARLEHARALLRLGIAQRQAGDDGKAHETLALALRLAADCGAVRLAALADKHRAATAPARAAVLVPGQDDHVLTVGERRVTDLVLRGMSNLEVATTLSISKRTVDTHLARIYRKLGIHTRAELAVILTGLSDDDRADLRPGEPVPTGPHEFL</sequence>